<dbReference type="EMBL" id="ATFQ01000042">
    <property type="protein sequence ID" value="EPQ20926.1"/>
    <property type="molecule type" value="Genomic_DNA"/>
</dbReference>
<evidence type="ECO:0000313" key="1">
    <source>
        <dbReference type="EMBL" id="EPQ20926.1"/>
    </source>
</evidence>
<protein>
    <submittedName>
        <fullName evidence="1">Uncharacterized protein</fullName>
    </submittedName>
</protein>
<organism evidence="1 2">
    <name type="scientific">Mycobacteroides abscessus subsp. bolletii CRM-0020</name>
    <dbReference type="NCBI Taxonomy" id="1306401"/>
    <lineage>
        <taxon>Bacteria</taxon>
        <taxon>Bacillati</taxon>
        <taxon>Actinomycetota</taxon>
        <taxon>Actinomycetes</taxon>
        <taxon>Mycobacteriales</taxon>
        <taxon>Mycobacteriaceae</taxon>
        <taxon>Mycobacteroides</taxon>
        <taxon>Mycobacteroides abscessus</taxon>
    </lineage>
</organism>
<name>A0A829HQ08_9MYCO</name>
<accession>A0A829HQ08</accession>
<reference evidence="1 2" key="1">
    <citation type="journal article" date="2013" name="Genome Announc.">
        <title>Genome Sequence of an Epidemic Isolate of Mycobacterium abscessus subsp. bolletii from Rio de Janeiro, Brazil.</title>
        <authorList>
            <person name="Davidson R.M."/>
            <person name="Reynolds P.R."/>
            <person name="Farias-Hesson E."/>
            <person name="Duarte R.S."/>
            <person name="Jackson M."/>
            <person name="Strong M."/>
        </authorList>
    </citation>
    <scope>NUCLEOTIDE SEQUENCE [LARGE SCALE GENOMIC DNA]</scope>
    <source>
        <strain evidence="1 2">CRM-0020</strain>
    </source>
</reference>
<gene>
    <name evidence="1" type="ORF">J108_23895</name>
</gene>
<sequence length="119" mass="13440">MITQAESIRQRFAGLQRGIMALASPGLAVTDRQRLRELWMQAGPGSRDPLLDNNPDHQQMLDRHLRWLTGEAEGLAAKYNLTLDTSDTTGLTEQERDEAREGIAFWLPYRSDICPTCGR</sequence>
<dbReference type="Proteomes" id="UP000014969">
    <property type="component" value="Unassembled WGS sequence"/>
</dbReference>
<dbReference type="AlphaFoldDB" id="A0A829HQ08"/>
<dbReference type="RefSeq" id="WP_020724548.1">
    <property type="nucleotide sequence ID" value="NZ_ATFQ01000042.1"/>
</dbReference>
<evidence type="ECO:0000313" key="2">
    <source>
        <dbReference type="Proteomes" id="UP000014969"/>
    </source>
</evidence>
<proteinExistence type="predicted"/>
<comment type="caution">
    <text evidence="1">The sequence shown here is derived from an EMBL/GenBank/DDBJ whole genome shotgun (WGS) entry which is preliminary data.</text>
</comment>